<keyword evidence="3" id="KW-0032">Aminotransferase</keyword>
<feature type="domain" description="Aminomethyltransferase C-terminal" evidence="9">
    <location>
        <begin position="281"/>
        <end position="355"/>
    </location>
</feature>
<dbReference type="PIRSF" id="PIRSF006487">
    <property type="entry name" value="GcvT"/>
    <property type="match status" value="1"/>
</dbReference>
<dbReference type="Gene3D" id="3.30.70.1400">
    <property type="entry name" value="Aminomethyltransferase beta-barrel domains"/>
    <property type="match status" value="1"/>
</dbReference>
<dbReference type="Pfam" id="PF08669">
    <property type="entry name" value="GCV_T_C"/>
    <property type="match status" value="1"/>
</dbReference>
<dbReference type="NCBIfam" id="TIGR00528">
    <property type="entry name" value="gcvT"/>
    <property type="match status" value="1"/>
</dbReference>
<dbReference type="InterPro" id="IPR028896">
    <property type="entry name" value="GcvT/YgfZ/DmdA"/>
</dbReference>
<feature type="binding site" evidence="7">
    <location>
        <position position="195"/>
    </location>
    <ligand>
        <name>substrate</name>
    </ligand>
</feature>
<dbReference type="EMBL" id="RXGA01000001">
    <property type="protein sequence ID" value="RWX74093.1"/>
    <property type="molecule type" value="Genomic_DNA"/>
</dbReference>
<evidence type="ECO:0000256" key="1">
    <source>
        <dbReference type="ARBA" id="ARBA00008609"/>
    </source>
</evidence>
<dbReference type="EC" id="2.1.2.10" evidence="2"/>
<dbReference type="GO" id="GO:0005960">
    <property type="term" value="C:glycine cleavage complex"/>
    <property type="evidence" value="ECO:0007669"/>
    <property type="project" value="InterPro"/>
</dbReference>
<evidence type="ECO:0000256" key="4">
    <source>
        <dbReference type="ARBA" id="ARBA00022679"/>
    </source>
</evidence>
<dbReference type="GO" id="GO:0032259">
    <property type="term" value="P:methylation"/>
    <property type="evidence" value="ECO:0007669"/>
    <property type="project" value="UniProtKB-KW"/>
</dbReference>
<sequence>MVKRTPLYSVHSKAAHMGEFAGFELPIWYEGIVNEALNTRKDASIFDVSHMGRLIIEGPESASLLDWLATANISGLGLRQGKYCLLCNERGGVLEDAIVFRVGEERFILVGNASRRDFDLEWLIAHGSKFDVSVKDFSDSSLMLALQGPKAEERLQRVCSEDLSKIRRFRGEWARILGKEAFVTRTGYTGEDGFEAIFFSLEGAESIWNGLLGEGFRPAGLGARDVLRVEAGLPLYGKELNESVTPIDAGLFFAVSMEKGGFIGKEALAEALREGGRRKFLVGIRMEEGGVPREGYPLFLNGERIGEITSGTFSPTLSTGVGLGYISKQLEPGSAVSVGVRGALRACRIARIPFYGPKALSPGASRQH</sequence>
<comment type="catalytic activity">
    <reaction evidence="6">
        <text>N(6)-[(R)-S(8)-aminomethyldihydrolipoyl]-L-lysyl-[protein] + (6S)-5,6,7,8-tetrahydrofolate = N(6)-[(R)-dihydrolipoyl]-L-lysyl-[protein] + (6R)-5,10-methylene-5,6,7,8-tetrahydrofolate + NH4(+)</text>
        <dbReference type="Rhea" id="RHEA:16945"/>
        <dbReference type="Rhea" id="RHEA-COMP:10475"/>
        <dbReference type="Rhea" id="RHEA-COMP:10492"/>
        <dbReference type="ChEBI" id="CHEBI:15636"/>
        <dbReference type="ChEBI" id="CHEBI:28938"/>
        <dbReference type="ChEBI" id="CHEBI:57453"/>
        <dbReference type="ChEBI" id="CHEBI:83100"/>
        <dbReference type="ChEBI" id="CHEBI:83143"/>
        <dbReference type="EC" id="2.1.2.10"/>
    </reaction>
</comment>
<keyword evidence="10" id="KW-0489">Methyltransferase</keyword>
<dbReference type="InterPro" id="IPR006222">
    <property type="entry name" value="GCVT_N"/>
</dbReference>
<evidence type="ECO:0000256" key="3">
    <source>
        <dbReference type="ARBA" id="ARBA00022576"/>
    </source>
</evidence>
<proteinExistence type="inferred from homology"/>
<dbReference type="SUPFAM" id="SSF103025">
    <property type="entry name" value="Folate-binding domain"/>
    <property type="match status" value="1"/>
</dbReference>
<feature type="domain" description="GCVT N-terminal" evidence="8">
    <location>
        <begin position="11"/>
        <end position="259"/>
    </location>
</feature>
<evidence type="ECO:0000256" key="6">
    <source>
        <dbReference type="ARBA" id="ARBA00047665"/>
    </source>
</evidence>
<dbReference type="InterPro" id="IPR027266">
    <property type="entry name" value="TrmE/GcvT-like"/>
</dbReference>
<dbReference type="GO" id="GO:0008168">
    <property type="term" value="F:methyltransferase activity"/>
    <property type="evidence" value="ECO:0007669"/>
    <property type="project" value="UniProtKB-KW"/>
</dbReference>
<evidence type="ECO:0000259" key="9">
    <source>
        <dbReference type="Pfam" id="PF08669"/>
    </source>
</evidence>
<dbReference type="InterPro" id="IPR029043">
    <property type="entry name" value="GcvT/YgfZ_C"/>
</dbReference>
<dbReference type="InterPro" id="IPR013977">
    <property type="entry name" value="GcvT_C"/>
</dbReference>
<dbReference type="InterPro" id="IPR006223">
    <property type="entry name" value="GcvT"/>
</dbReference>
<organism evidence="10 11">
    <name type="scientific">Methanosuratincola subterraneus</name>
    <dbReference type="NCBI Taxonomy" id="2593994"/>
    <lineage>
        <taxon>Archaea</taxon>
        <taxon>Thermoproteota</taxon>
        <taxon>Methanosuratincolia</taxon>
        <taxon>Candidatus Methanomethylicales</taxon>
        <taxon>Candidatus Methanomethylicaceae</taxon>
        <taxon>Candidatus Methanosuratincola (ex Vanwonterghem et al. 2016)</taxon>
    </lineage>
</organism>
<dbReference type="PANTHER" id="PTHR43757:SF2">
    <property type="entry name" value="AMINOMETHYLTRANSFERASE, MITOCHONDRIAL"/>
    <property type="match status" value="1"/>
</dbReference>
<evidence type="ECO:0000256" key="7">
    <source>
        <dbReference type="PIRSR" id="PIRSR006487-1"/>
    </source>
</evidence>
<name>A0A3S3RNT8_METS7</name>
<comment type="similarity">
    <text evidence="1">Belongs to the GcvT family.</text>
</comment>
<dbReference type="AlphaFoldDB" id="A0A3S3RNT8"/>
<keyword evidence="4 10" id="KW-0808">Transferase</keyword>
<evidence type="ECO:0000259" key="8">
    <source>
        <dbReference type="Pfam" id="PF01571"/>
    </source>
</evidence>
<evidence type="ECO:0000313" key="11">
    <source>
        <dbReference type="Proteomes" id="UP000288215"/>
    </source>
</evidence>
<dbReference type="NCBIfam" id="NF001567">
    <property type="entry name" value="PRK00389.1"/>
    <property type="match status" value="1"/>
</dbReference>
<reference evidence="10 11" key="1">
    <citation type="submission" date="2018-12" db="EMBL/GenBank/DDBJ databases">
        <title>The complete genome of the methanogenic archaea of the candidate phylum Verstraetearchaeota, obtained from the metagenome of underground thermal water.</title>
        <authorList>
            <person name="Kadnikov V.V."/>
            <person name="Mardanov A.V."/>
            <person name="Beletsky A.V."/>
            <person name="Karnachuk O.V."/>
            <person name="Ravin N.V."/>
        </authorList>
    </citation>
    <scope>NUCLEOTIDE SEQUENCE [LARGE SCALE GENOMIC DNA]</scope>
    <source>
        <strain evidence="10">Ch88</strain>
    </source>
</reference>
<dbReference type="GO" id="GO:0006546">
    <property type="term" value="P:glycine catabolic process"/>
    <property type="evidence" value="ECO:0007669"/>
    <property type="project" value="InterPro"/>
</dbReference>
<dbReference type="Proteomes" id="UP000288215">
    <property type="component" value="Unassembled WGS sequence"/>
</dbReference>
<dbReference type="Gene3D" id="3.30.1360.120">
    <property type="entry name" value="Probable tRNA modification gtpase trme, domain 1"/>
    <property type="match status" value="1"/>
</dbReference>
<accession>A0A3S3RNT8</accession>
<dbReference type="Gene3D" id="4.10.1250.10">
    <property type="entry name" value="Aminomethyltransferase fragment"/>
    <property type="match status" value="1"/>
</dbReference>
<protein>
    <recommendedName>
        <fullName evidence="2">aminomethyltransferase</fullName>
        <ecNumber evidence="2">2.1.2.10</ecNumber>
    </recommendedName>
    <alternativeName>
        <fullName evidence="5">Glycine cleavage system T protein</fullName>
    </alternativeName>
</protein>
<dbReference type="SUPFAM" id="SSF101790">
    <property type="entry name" value="Aminomethyltransferase beta-barrel domain"/>
    <property type="match status" value="1"/>
</dbReference>
<comment type="caution">
    <text evidence="10">The sequence shown here is derived from an EMBL/GenBank/DDBJ whole genome shotgun (WGS) entry which is preliminary data.</text>
</comment>
<evidence type="ECO:0000256" key="5">
    <source>
        <dbReference type="ARBA" id="ARBA00031395"/>
    </source>
</evidence>
<dbReference type="Pfam" id="PF01571">
    <property type="entry name" value="GCV_T"/>
    <property type="match status" value="1"/>
</dbReference>
<evidence type="ECO:0000313" key="10">
    <source>
        <dbReference type="EMBL" id="RWX74093.1"/>
    </source>
</evidence>
<dbReference type="Gene3D" id="2.40.30.110">
    <property type="entry name" value="Aminomethyltransferase beta-barrel domains"/>
    <property type="match status" value="1"/>
</dbReference>
<dbReference type="PANTHER" id="PTHR43757">
    <property type="entry name" value="AMINOMETHYLTRANSFERASE"/>
    <property type="match status" value="1"/>
</dbReference>
<dbReference type="GO" id="GO:0004047">
    <property type="term" value="F:aminomethyltransferase activity"/>
    <property type="evidence" value="ECO:0007669"/>
    <property type="project" value="UniProtKB-EC"/>
</dbReference>
<gene>
    <name evidence="10" type="ORF">Metus_0118</name>
</gene>
<evidence type="ECO:0000256" key="2">
    <source>
        <dbReference type="ARBA" id="ARBA00012616"/>
    </source>
</evidence>
<dbReference type="GO" id="GO:0008483">
    <property type="term" value="F:transaminase activity"/>
    <property type="evidence" value="ECO:0007669"/>
    <property type="project" value="UniProtKB-KW"/>
</dbReference>